<dbReference type="OrthoDB" id="9148343at2"/>
<protein>
    <recommendedName>
        <fullName evidence="1">Lantibiotic biosynthesis protein dehydration domain-containing protein</fullName>
    </recommendedName>
</protein>
<dbReference type="EMBL" id="NWTK01000011">
    <property type="protein sequence ID" value="PKR52927.1"/>
    <property type="molecule type" value="Genomic_DNA"/>
</dbReference>
<feature type="domain" description="Lantibiotic biosynthesis protein dehydration" evidence="1">
    <location>
        <begin position="223"/>
        <end position="602"/>
    </location>
</feature>
<dbReference type="Pfam" id="PF13575">
    <property type="entry name" value="DUF4135"/>
    <property type="match status" value="1"/>
</dbReference>
<accession>A0A2N3KQU4</accession>
<reference evidence="2 3" key="1">
    <citation type="submission" date="2017-09" db="EMBL/GenBank/DDBJ databases">
        <title>Biodiversity and function of Thalassospira species in the particle-attached aromatic-hydrocarbon-degrading consortia from the surface seawater of the South China Sea.</title>
        <authorList>
            <person name="Dong C."/>
            <person name="Liu R."/>
            <person name="Shao Z."/>
        </authorList>
    </citation>
    <scope>NUCLEOTIDE SEQUENCE [LARGE SCALE GENOMIC DNA]</scope>
    <source>
        <strain evidence="2 3">CSC1P2</strain>
    </source>
</reference>
<dbReference type="AlphaFoldDB" id="A0A2N3KQU4"/>
<dbReference type="Proteomes" id="UP000233597">
    <property type="component" value="Unassembled WGS sequence"/>
</dbReference>
<dbReference type="SUPFAM" id="SSF158745">
    <property type="entry name" value="LanC-like"/>
    <property type="match status" value="1"/>
</dbReference>
<evidence type="ECO:0000313" key="3">
    <source>
        <dbReference type="Proteomes" id="UP000233597"/>
    </source>
</evidence>
<sequence>MDQKMNNDAPNRDWECLKSIIARAAAPHERANSSYLEAINTGDPALIDQRYQLWLEAATNGDEAQADTILAALGISKGELRAGFKNVRCLDNADYPDWINALVDFIAICRDLSSIPEHPLSGTHGTDENFAIFKHIHTYLRRVGRAILGETSRKSNIVITETAHNGLSEMFANRLLNVLGQSIQYELNIAALQNRLTGAAGQYLAKVPDLSARGWIERFDRLPGLAYVVGITCAHWRQSVSELLDRLNEDRQLLTNQLFGGAEITELCEFSGDAGDPHDKGRSVAILQFNNGRKVVYKTKDLRGSKAFMDLIHFLNTAKPALKLPTRTILCRDKYGWDEFIEAKECNTPLEVEHYFIRMGMYVRLLQLCEGRDFWLDNLVAKGAFPHFIDLETLLQGREITPKGWVGKSSALKALFDESIVPTAAVASHVYLKPGTPAEDMGSLTPARRLRTPFRAQGSPALDPSFTQSEPDSLVEWRPPAFAPVLNGEPANVSENWQAVLAGYRSMQDALIKMAPTLLEREGKVLAGMKAPVRHIVRDTWSCYHLIQMMLSPRVLDDGITRDIAIARLYRELSPDKTLNARTKVIQAEITALCRLDIPLFQSLPEQDQILSSDLSLLGRYFDGTALDRLKTRLAHITQFDLDHHCDILLSCLETGAAPAPPTVFAPTSSCPKSVDWLETADLIGQDIMNNAVADENGHPCWFGLGYDPVNQVPILQELRRDMLSGTLGLAQFFAALHSKTRNPVYRDLSLDIIQPFSNQADPVATENTPQIIHRHSPLGRFFGVQGEILAGLLCAHHLGNSDLAQHYNQLLASLPITAPSQCDADTHSALIDIGNLSGLLDALSQISSDPNYVGNIEAISGNLLSAVMHCDPNDPRFDIADAQTKTVPSPLVLTVVALERLSQTHKKTAPSFTPALNKLNDFFAPKIIAGHLSDMSLAGLLESRQLRPLVIQSAQAKSKFFDDSISCLDLLVCCRLALALFKQCRQDLYLNQARTAAWTLLQRKKQSYSWFQDRFAADRHNLSLHWGLPAIALTFIELAECDLT</sequence>
<dbReference type="InterPro" id="IPR012341">
    <property type="entry name" value="6hp_glycosidase-like_sf"/>
</dbReference>
<dbReference type="NCBIfam" id="TIGR03897">
    <property type="entry name" value="lanti_2_LanM"/>
    <property type="match status" value="1"/>
</dbReference>
<name>A0A2N3KQU4_9PROT</name>
<dbReference type="Gene3D" id="1.50.10.10">
    <property type="match status" value="1"/>
</dbReference>
<proteinExistence type="predicted"/>
<organism evidence="2 3">
    <name type="scientific">Thalassospira marina</name>
    <dbReference type="NCBI Taxonomy" id="2048283"/>
    <lineage>
        <taxon>Bacteria</taxon>
        <taxon>Pseudomonadati</taxon>
        <taxon>Pseudomonadota</taxon>
        <taxon>Alphaproteobacteria</taxon>
        <taxon>Rhodospirillales</taxon>
        <taxon>Thalassospiraceae</taxon>
        <taxon>Thalassospira</taxon>
    </lineage>
</organism>
<dbReference type="InterPro" id="IPR025410">
    <property type="entry name" value="Lant_dehyd"/>
</dbReference>
<dbReference type="InterPro" id="IPR017146">
    <property type="entry name" value="Lanti_2_LanM"/>
</dbReference>
<dbReference type="GO" id="GO:0031179">
    <property type="term" value="P:peptide modification"/>
    <property type="evidence" value="ECO:0007669"/>
    <property type="project" value="InterPro"/>
</dbReference>
<evidence type="ECO:0000313" key="2">
    <source>
        <dbReference type="EMBL" id="PKR52927.1"/>
    </source>
</evidence>
<dbReference type="RefSeq" id="WP_101268581.1">
    <property type="nucleotide sequence ID" value="NZ_NWTK01000011.1"/>
</dbReference>
<dbReference type="GO" id="GO:0005975">
    <property type="term" value="P:carbohydrate metabolic process"/>
    <property type="evidence" value="ECO:0007669"/>
    <property type="project" value="InterPro"/>
</dbReference>
<dbReference type="InterPro" id="IPR007822">
    <property type="entry name" value="LANC-like"/>
</dbReference>
<comment type="caution">
    <text evidence="2">The sequence shown here is derived from an EMBL/GenBank/DDBJ whole genome shotgun (WGS) entry which is preliminary data.</text>
</comment>
<gene>
    <name evidence="2" type="ORF">COO20_16655</name>
</gene>
<dbReference type="Pfam" id="PF05147">
    <property type="entry name" value="LANC_like"/>
    <property type="match status" value="1"/>
</dbReference>
<evidence type="ECO:0000259" key="1">
    <source>
        <dbReference type="Pfam" id="PF13575"/>
    </source>
</evidence>